<comment type="caution">
    <text evidence="1">The sequence shown here is derived from an EMBL/GenBank/DDBJ whole genome shotgun (WGS) entry which is preliminary data.</text>
</comment>
<organism evidence="1 2">
    <name type="scientific">Paenibacillus validus</name>
    <dbReference type="NCBI Taxonomy" id="44253"/>
    <lineage>
        <taxon>Bacteria</taxon>
        <taxon>Bacillati</taxon>
        <taxon>Bacillota</taxon>
        <taxon>Bacilli</taxon>
        <taxon>Bacillales</taxon>
        <taxon>Paenibacillaceae</taxon>
        <taxon>Paenibacillus</taxon>
    </lineage>
</organism>
<accession>A0A7X3CUZ5</accession>
<dbReference type="RefSeq" id="WP_155615482.1">
    <property type="nucleotide sequence ID" value="NZ_WNZX01000022.1"/>
</dbReference>
<dbReference type="AlphaFoldDB" id="A0A7X3CUZ5"/>
<sequence>MKDVTCSIDRVSALAYIYDLSYFSKSLELNPYIESIYRSTRQGDYDTNIKCVDGSLIQVNSREKGRENVRVDFNPNTLHGRDTLAEMQRIIAFMKHPRMTGLDFAVDYHGYDLSSLSISTPRSMKRAVYYAPSGKLESIIIGSGNGDKRINFYDKGYKERQNLPQNHPHWWRVEIQRSRFKDENDYFTNPYEGMTFTFTASFPPDMKAADRLMLIGLQEQPELWNELGRKVKERLRDLQYQASKSLDPHPAEVFELYKEEMQAQLQKLFAPAYQNSPFYQVL</sequence>
<keyword evidence="2" id="KW-1185">Reference proteome</keyword>
<proteinExistence type="predicted"/>
<name>A0A7X3CUZ5_9BACL</name>
<evidence type="ECO:0008006" key="3">
    <source>
        <dbReference type="Google" id="ProtNLM"/>
    </source>
</evidence>
<protein>
    <recommendedName>
        <fullName evidence="3">Replication initiation factor domain-containing protein</fullName>
    </recommendedName>
</protein>
<evidence type="ECO:0000313" key="1">
    <source>
        <dbReference type="EMBL" id="MUG73211.1"/>
    </source>
</evidence>
<dbReference type="EMBL" id="WNZX01000022">
    <property type="protein sequence ID" value="MUG73211.1"/>
    <property type="molecule type" value="Genomic_DNA"/>
</dbReference>
<reference evidence="1 2" key="1">
    <citation type="submission" date="2019-11" db="EMBL/GenBank/DDBJ databases">
        <title>Draft genome sequences of five Paenibacillus species of dairy origin.</title>
        <authorList>
            <person name="Olajide A.M."/>
            <person name="Chen S."/>
            <person name="Lapointe G."/>
        </authorList>
    </citation>
    <scope>NUCLEOTIDE SEQUENCE [LARGE SCALE GENOMIC DNA]</scope>
    <source>
        <strain evidence="1 2">2CS3</strain>
    </source>
</reference>
<dbReference type="Proteomes" id="UP000450917">
    <property type="component" value="Unassembled WGS sequence"/>
</dbReference>
<evidence type="ECO:0000313" key="2">
    <source>
        <dbReference type="Proteomes" id="UP000450917"/>
    </source>
</evidence>
<gene>
    <name evidence="1" type="ORF">GNP93_21500</name>
</gene>